<dbReference type="EMBL" id="CAMXCT010000363">
    <property type="protein sequence ID" value="CAI3977740.1"/>
    <property type="molecule type" value="Genomic_DNA"/>
</dbReference>
<keyword evidence="3" id="KW-1185">Reference proteome</keyword>
<dbReference type="Proteomes" id="UP001152797">
    <property type="component" value="Unassembled WGS sequence"/>
</dbReference>
<reference evidence="2" key="2">
    <citation type="submission" date="2024-04" db="EMBL/GenBank/DDBJ databases">
        <authorList>
            <person name="Chen Y."/>
            <person name="Shah S."/>
            <person name="Dougan E. K."/>
            <person name="Thang M."/>
            <person name="Chan C."/>
        </authorList>
    </citation>
    <scope>NUCLEOTIDE SEQUENCE [LARGE SCALE GENOMIC DNA]</scope>
</reference>
<accession>A0A9P1BS59</accession>
<proteinExistence type="predicted"/>
<name>A0A9P1BS59_9DINO</name>
<organism evidence="1">
    <name type="scientific">Cladocopium goreaui</name>
    <dbReference type="NCBI Taxonomy" id="2562237"/>
    <lineage>
        <taxon>Eukaryota</taxon>
        <taxon>Sar</taxon>
        <taxon>Alveolata</taxon>
        <taxon>Dinophyceae</taxon>
        <taxon>Suessiales</taxon>
        <taxon>Symbiodiniaceae</taxon>
        <taxon>Cladocopium</taxon>
    </lineage>
</organism>
<evidence type="ECO:0000313" key="3">
    <source>
        <dbReference type="Proteomes" id="UP001152797"/>
    </source>
</evidence>
<dbReference type="EMBL" id="CAMXCT020000363">
    <property type="protein sequence ID" value="CAL1131115.1"/>
    <property type="molecule type" value="Genomic_DNA"/>
</dbReference>
<dbReference type="AlphaFoldDB" id="A0A9P1BS59"/>
<dbReference type="EMBL" id="CAMXCT030000363">
    <property type="protein sequence ID" value="CAL4765052.1"/>
    <property type="molecule type" value="Genomic_DNA"/>
</dbReference>
<evidence type="ECO:0000313" key="2">
    <source>
        <dbReference type="EMBL" id="CAL1131115.1"/>
    </source>
</evidence>
<reference evidence="1" key="1">
    <citation type="submission" date="2022-10" db="EMBL/GenBank/DDBJ databases">
        <authorList>
            <person name="Chen Y."/>
            <person name="Dougan E. K."/>
            <person name="Chan C."/>
            <person name="Rhodes N."/>
            <person name="Thang M."/>
        </authorList>
    </citation>
    <scope>NUCLEOTIDE SEQUENCE</scope>
</reference>
<protein>
    <submittedName>
        <fullName evidence="1">Uncharacterized protein</fullName>
    </submittedName>
</protein>
<gene>
    <name evidence="1" type="ORF">C1SCF055_LOCUS5859</name>
</gene>
<sequence>MELPMIMTVKTLTRADKERVRRIVTPKPTSGRVEVPKDIIAMWNSEKGREQLLQIWCKSGGVKAVFVERVEFLSVTAKTKALEVKGGFYSKEDMKSELGYTQDRIDKIVKWATKRGLHRQCEYDDSTAEFWVNTRTEGSMKREDLERLERKRSLEQDCDANQALNSEMDFNMGGFPNLGAPGPLELEGDGAKCATCMHQSPNIFNFPCVQFASKTHKCVSHRH</sequence>
<comment type="caution">
    <text evidence="1">The sequence shown here is derived from an EMBL/GenBank/DDBJ whole genome shotgun (WGS) entry which is preliminary data.</text>
</comment>
<dbReference type="OrthoDB" id="436583at2759"/>
<evidence type="ECO:0000313" key="1">
    <source>
        <dbReference type="EMBL" id="CAI3977740.1"/>
    </source>
</evidence>